<keyword evidence="4" id="KW-1185">Reference proteome</keyword>
<dbReference type="Pfam" id="PF03432">
    <property type="entry name" value="Relaxase"/>
    <property type="match status" value="1"/>
</dbReference>
<sequence length="446" mass="51944">MAVTKIWPIKGQLHHSINYIENQDKTSSALVSFEDQSLLAVMHYAADNAKTEKRFYVSGINCNPDYANDQFITVKKQFDKEGGIVAYHAYQSFAPGEVTPAQAHAIGLELAKELWGDNFQVVVATHLNTDCYHNHLVVNSISFKDGHRCRQAKWYELQAFSDRICLAHDLSTVENKIRKSRSQHETSLSEAGMPTRYNLAKTAIDEAISKSCNLQEFNSHLKALGYSTQFNPKRKYWTVTLPGWEKSIRLARLGDEYTNERILERITENSPLVRIKAFQERKTKSQLSHYHVKKPRPLIYGSLYKLYLHYCYRLGIISKRRQNPNRLYYLLRDDLIKVGQLSAEFRYLGQNKIGTIGELGIRKNKSQQSLEVLIINRDNLRKKLRRKVPDNQKERIKAQISATSNQIKSLRREVKLCERIEERSIKMRENLQTINKEERRKEYYKS</sequence>
<dbReference type="RefSeq" id="WP_262069786.1">
    <property type="nucleotide sequence ID" value="NZ_JAMXOC010000019.1"/>
</dbReference>
<accession>A0ABT1EJM9</accession>
<evidence type="ECO:0000256" key="1">
    <source>
        <dbReference type="SAM" id="Coils"/>
    </source>
</evidence>
<proteinExistence type="predicted"/>
<dbReference type="Proteomes" id="UP001523565">
    <property type="component" value="Unassembled WGS sequence"/>
</dbReference>
<protein>
    <submittedName>
        <fullName evidence="3">Relaxase/mobilization nuclease domain-containing protein</fullName>
    </submittedName>
</protein>
<name>A0ABT1EJM9_9FIRM</name>
<reference evidence="3 4" key="1">
    <citation type="journal article" date="2022" name="Genome Biol. Evol.">
        <title>Host diet, physiology and behaviors set the stage for Lachnospiraceae cladogenesis.</title>
        <authorList>
            <person name="Vera-Ponce De Leon A."/>
            <person name="Schneider M."/>
            <person name="Jahnes B.C."/>
            <person name="Sadowski V."/>
            <person name="Camuy-Velez L.A."/>
            <person name="Duan J."/>
            <person name="Sabree Z.L."/>
        </authorList>
    </citation>
    <scope>NUCLEOTIDE SEQUENCE [LARGE SCALE GENOMIC DNA]</scope>
    <source>
        <strain evidence="3 4">PAL227</strain>
    </source>
</reference>
<dbReference type="EMBL" id="JAMZFV010000019">
    <property type="protein sequence ID" value="MCP1110906.1"/>
    <property type="molecule type" value="Genomic_DNA"/>
</dbReference>
<organism evidence="3 4">
    <name type="scientific">Ohessyouella blattaphilus</name>
    <dbReference type="NCBI Taxonomy" id="2949333"/>
    <lineage>
        <taxon>Bacteria</taxon>
        <taxon>Bacillati</taxon>
        <taxon>Bacillota</taxon>
        <taxon>Clostridia</taxon>
        <taxon>Lachnospirales</taxon>
        <taxon>Lachnospiraceae</taxon>
        <taxon>Ohessyouella</taxon>
    </lineage>
</organism>
<feature type="domain" description="MobA/VirD2-like nuclease" evidence="2">
    <location>
        <begin position="44"/>
        <end position="170"/>
    </location>
</feature>
<dbReference type="InterPro" id="IPR005094">
    <property type="entry name" value="Endonuclease_MobA/VirD2"/>
</dbReference>
<keyword evidence="1" id="KW-0175">Coiled coil</keyword>
<evidence type="ECO:0000259" key="2">
    <source>
        <dbReference type="Pfam" id="PF03432"/>
    </source>
</evidence>
<evidence type="ECO:0000313" key="4">
    <source>
        <dbReference type="Proteomes" id="UP001523565"/>
    </source>
</evidence>
<evidence type="ECO:0000313" key="3">
    <source>
        <dbReference type="EMBL" id="MCP1110906.1"/>
    </source>
</evidence>
<feature type="coiled-coil region" evidence="1">
    <location>
        <begin position="393"/>
        <end position="437"/>
    </location>
</feature>
<gene>
    <name evidence="3" type="ORF">NK118_11665</name>
</gene>
<comment type="caution">
    <text evidence="3">The sequence shown here is derived from an EMBL/GenBank/DDBJ whole genome shotgun (WGS) entry which is preliminary data.</text>
</comment>